<evidence type="ECO:0000256" key="1">
    <source>
        <dbReference type="SAM" id="MobiDB-lite"/>
    </source>
</evidence>
<comment type="caution">
    <text evidence="3">The sequence shown here is derived from an EMBL/GenBank/DDBJ whole genome shotgun (WGS) entry which is preliminary data.</text>
</comment>
<name>A0ABD1VHC1_9LAMI</name>
<sequence>MEGGREGDILFPLISSLLCLCVLTGGIFLVLYVYLPNISQPWFPILAFILIGSPWIFWFLTYLYTCMKACCRAHDRPVSRRYSGSTRTATLARTASIGAHTTTSSQGDGKHEYLGVVVTDGEDSQDSESHQGGENSSTTSSRESGMPLTYSVSTR</sequence>
<evidence type="ECO:0000313" key="3">
    <source>
        <dbReference type="EMBL" id="KAL2536741.1"/>
    </source>
</evidence>
<protein>
    <submittedName>
        <fullName evidence="3">Membrane lipoprotein</fullName>
    </submittedName>
</protein>
<feature type="compositionally biased region" description="Polar residues" evidence="1">
    <location>
        <begin position="130"/>
        <end position="143"/>
    </location>
</feature>
<dbReference type="EMBL" id="JBFOLJ010000005">
    <property type="protein sequence ID" value="KAL2536741.1"/>
    <property type="molecule type" value="Genomic_DNA"/>
</dbReference>
<keyword evidence="2" id="KW-0812">Transmembrane</keyword>
<dbReference type="AlphaFoldDB" id="A0ABD1VHC1"/>
<feature type="region of interest" description="Disordered" evidence="1">
    <location>
        <begin position="122"/>
        <end position="155"/>
    </location>
</feature>
<feature type="transmembrane region" description="Helical" evidence="2">
    <location>
        <begin position="9"/>
        <end position="35"/>
    </location>
</feature>
<gene>
    <name evidence="3" type="ORF">Fot_18132</name>
</gene>
<dbReference type="PANTHER" id="PTHR34964:SF1">
    <property type="entry name" value="MEMBRANE LIPOPROTEIN"/>
    <property type="match status" value="1"/>
</dbReference>
<dbReference type="Proteomes" id="UP001604277">
    <property type="component" value="Unassembled WGS sequence"/>
</dbReference>
<proteinExistence type="predicted"/>
<dbReference type="PANTHER" id="PTHR34964">
    <property type="entry name" value="MEMBRANE LIPOPROTEIN-RELATED"/>
    <property type="match status" value="1"/>
</dbReference>
<feature type="transmembrane region" description="Helical" evidence="2">
    <location>
        <begin position="41"/>
        <end position="64"/>
    </location>
</feature>
<reference evidence="4" key="1">
    <citation type="submission" date="2024-07" db="EMBL/GenBank/DDBJ databases">
        <title>Two chromosome-level genome assemblies of Korean endemic species Abeliophyllum distichum and Forsythia ovata (Oleaceae).</title>
        <authorList>
            <person name="Jang H."/>
        </authorList>
    </citation>
    <scope>NUCLEOTIDE SEQUENCE [LARGE SCALE GENOMIC DNA]</scope>
</reference>
<keyword evidence="2" id="KW-1133">Transmembrane helix</keyword>
<keyword evidence="4" id="KW-1185">Reference proteome</keyword>
<keyword evidence="2" id="KW-0472">Membrane</keyword>
<accession>A0ABD1VHC1</accession>
<evidence type="ECO:0000313" key="4">
    <source>
        <dbReference type="Proteomes" id="UP001604277"/>
    </source>
</evidence>
<organism evidence="3 4">
    <name type="scientific">Forsythia ovata</name>
    <dbReference type="NCBI Taxonomy" id="205694"/>
    <lineage>
        <taxon>Eukaryota</taxon>
        <taxon>Viridiplantae</taxon>
        <taxon>Streptophyta</taxon>
        <taxon>Embryophyta</taxon>
        <taxon>Tracheophyta</taxon>
        <taxon>Spermatophyta</taxon>
        <taxon>Magnoliopsida</taxon>
        <taxon>eudicotyledons</taxon>
        <taxon>Gunneridae</taxon>
        <taxon>Pentapetalae</taxon>
        <taxon>asterids</taxon>
        <taxon>lamiids</taxon>
        <taxon>Lamiales</taxon>
        <taxon>Oleaceae</taxon>
        <taxon>Forsythieae</taxon>
        <taxon>Forsythia</taxon>
    </lineage>
</organism>
<evidence type="ECO:0000256" key="2">
    <source>
        <dbReference type="SAM" id="Phobius"/>
    </source>
</evidence>
<keyword evidence="3" id="KW-0449">Lipoprotein</keyword>